<feature type="transmembrane region" description="Helical" evidence="6">
    <location>
        <begin position="313"/>
        <end position="330"/>
    </location>
</feature>
<feature type="transmembrane region" description="Helical" evidence="6">
    <location>
        <begin position="210"/>
        <end position="235"/>
    </location>
</feature>
<feature type="domain" description="Major facilitator superfamily (MFS) profile" evidence="7">
    <location>
        <begin position="13"/>
        <end position="405"/>
    </location>
</feature>
<evidence type="ECO:0000259" key="7">
    <source>
        <dbReference type="PROSITE" id="PS50850"/>
    </source>
</evidence>
<proteinExistence type="predicted"/>
<comment type="caution">
    <text evidence="8">The sequence shown here is derived from an EMBL/GenBank/DDBJ whole genome shotgun (WGS) entry which is preliminary data.</text>
</comment>
<feature type="transmembrane region" description="Helical" evidence="6">
    <location>
        <begin position="80"/>
        <end position="100"/>
    </location>
</feature>
<gene>
    <name evidence="8" type="ORF">WKV53_13160</name>
</gene>
<evidence type="ECO:0000313" key="9">
    <source>
        <dbReference type="Proteomes" id="UP001371305"/>
    </source>
</evidence>
<feature type="transmembrane region" description="Helical" evidence="6">
    <location>
        <begin position="52"/>
        <end position="73"/>
    </location>
</feature>
<keyword evidence="4 6" id="KW-1133">Transmembrane helix</keyword>
<dbReference type="EMBL" id="JBBUKT010000004">
    <property type="protein sequence ID" value="MEK7951459.1"/>
    <property type="molecule type" value="Genomic_DNA"/>
</dbReference>
<keyword evidence="9" id="KW-1185">Reference proteome</keyword>
<feature type="transmembrane region" description="Helical" evidence="6">
    <location>
        <begin position="351"/>
        <end position="369"/>
    </location>
</feature>
<evidence type="ECO:0000256" key="6">
    <source>
        <dbReference type="SAM" id="Phobius"/>
    </source>
</evidence>
<dbReference type="PANTHER" id="PTHR23505:SF79">
    <property type="entry name" value="PROTEIN SPINSTER"/>
    <property type="match status" value="1"/>
</dbReference>
<evidence type="ECO:0000256" key="3">
    <source>
        <dbReference type="ARBA" id="ARBA00022692"/>
    </source>
</evidence>
<dbReference type="InterPro" id="IPR020846">
    <property type="entry name" value="MFS_dom"/>
</dbReference>
<organism evidence="8 9">
    <name type="scientific">Luteolibacter soli</name>
    <dbReference type="NCBI Taxonomy" id="3135280"/>
    <lineage>
        <taxon>Bacteria</taxon>
        <taxon>Pseudomonadati</taxon>
        <taxon>Verrucomicrobiota</taxon>
        <taxon>Verrucomicrobiia</taxon>
        <taxon>Verrucomicrobiales</taxon>
        <taxon>Verrucomicrobiaceae</taxon>
        <taxon>Luteolibacter</taxon>
    </lineage>
</organism>
<dbReference type="PANTHER" id="PTHR23505">
    <property type="entry name" value="SPINSTER"/>
    <property type="match status" value="1"/>
</dbReference>
<dbReference type="PROSITE" id="PS00217">
    <property type="entry name" value="SUGAR_TRANSPORT_2"/>
    <property type="match status" value="1"/>
</dbReference>
<dbReference type="InterPro" id="IPR011701">
    <property type="entry name" value="MFS"/>
</dbReference>
<feature type="transmembrane region" description="Helical" evidence="6">
    <location>
        <begin position="167"/>
        <end position="189"/>
    </location>
</feature>
<feature type="transmembrane region" description="Helical" evidence="6">
    <location>
        <begin position="255"/>
        <end position="277"/>
    </location>
</feature>
<name>A0ABU9AUM3_9BACT</name>
<dbReference type="Gene3D" id="1.20.1250.20">
    <property type="entry name" value="MFS general substrate transporter like domains"/>
    <property type="match status" value="2"/>
</dbReference>
<dbReference type="SUPFAM" id="SSF103473">
    <property type="entry name" value="MFS general substrate transporter"/>
    <property type="match status" value="1"/>
</dbReference>
<dbReference type="InterPro" id="IPR044770">
    <property type="entry name" value="MFS_spinster-like"/>
</dbReference>
<evidence type="ECO:0000256" key="1">
    <source>
        <dbReference type="ARBA" id="ARBA00004141"/>
    </source>
</evidence>
<evidence type="ECO:0000256" key="2">
    <source>
        <dbReference type="ARBA" id="ARBA00022448"/>
    </source>
</evidence>
<dbReference type="Pfam" id="PF07690">
    <property type="entry name" value="MFS_1"/>
    <property type="match status" value="1"/>
</dbReference>
<keyword evidence="2" id="KW-0813">Transport</keyword>
<keyword evidence="5 6" id="KW-0472">Membrane</keyword>
<sequence length="416" mass="44382">MNGDSSMRSAWMAVMLLWPVAVLNYLDRQIFSTMKSSIMGGVPDIMNDARFGELMAVFLFVYGIFSPVGGYIADRFDRRRVIIASLAVWSAVTWLTGHAQNYEQLWWARALMGLSEACYIPAGLALIADFHHGGTRSRAVGIHQSGIYAGIILGGAGGYIADSSHGWRAGFTWFGLAGVAYAVVLLFLLKNAPRPKRDDGDGSTPIGSSLRLLFGTSAFVLLVLYFTLPAMPGWVVKSWMPALLAETFHLGQGQAGISATLWVTLASLAGVLIGGALSDRWMQRSARGHILVSAIGMVLCIPALFGIGYAPTLPVAIGFLILFGLGWGFFDTNNMPILCQIVPARLRATGYGLMNLASITIGGFAVKKVGAMRDAGAQPSVIFTLCAAAALVAVVLVLLIRPRSPEANAGNESLAH</sequence>
<protein>
    <submittedName>
        <fullName evidence="8">MFS transporter</fullName>
    </submittedName>
</protein>
<evidence type="ECO:0000256" key="4">
    <source>
        <dbReference type="ARBA" id="ARBA00022989"/>
    </source>
</evidence>
<accession>A0ABU9AUM3</accession>
<comment type="subcellular location">
    <subcellularLocation>
        <location evidence="1">Membrane</location>
        <topology evidence="1">Multi-pass membrane protein</topology>
    </subcellularLocation>
</comment>
<dbReference type="PROSITE" id="PS50850">
    <property type="entry name" value="MFS"/>
    <property type="match status" value="1"/>
</dbReference>
<evidence type="ECO:0000313" key="8">
    <source>
        <dbReference type="EMBL" id="MEK7951459.1"/>
    </source>
</evidence>
<feature type="transmembrane region" description="Helical" evidence="6">
    <location>
        <begin position="381"/>
        <end position="400"/>
    </location>
</feature>
<feature type="transmembrane region" description="Helical" evidence="6">
    <location>
        <begin position="140"/>
        <end position="161"/>
    </location>
</feature>
<dbReference type="InterPro" id="IPR036259">
    <property type="entry name" value="MFS_trans_sf"/>
</dbReference>
<reference evidence="8 9" key="1">
    <citation type="submission" date="2024-04" db="EMBL/GenBank/DDBJ databases">
        <title>Luteolibacter sp. isolated from soil.</title>
        <authorList>
            <person name="An J."/>
        </authorList>
    </citation>
    <scope>NUCLEOTIDE SEQUENCE [LARGE SCALE GENOMIC DNA]</scope>
    <source>
        <strain evidence="8 9">Y139</strain>
    </source>
</reference>
<dbReference type="Proteomes" id="UP001371305">
    <property type="component" value="Unassembled WGS sequence"/>
</dbReference>
<dbReference type="RefSeq" id="WP_341405063.1">
    <property type="nucleotide sequence ID" value="NZ_JBBUKT010000004.1"/>
</dbReference>
<feature type="transmembrane region" description="Helical" evidence="6">
    <location>
        <begin position="289"/>
        <end position="307"/>
    </location>
</feature>
<keyword evidence="3 6" id="KW-0812">Transmembrane</keyword>
<feature type="transmembrane region" description="Helical" evidence="6">
    <location>
        <begin position="106"/>
        <end position="128"/>
    </location>
</feature>
<evidence type="ECO:0000256" key="5">
    <source>
        <dbReference type="ARBA" id="ARBA00023136"/>
    </source>
</evidence>
<dbReference type="InterPro" id="IPR005829">
    <property type="entry name" value="Sugar_transporter_CS"/>
</dbReference>